<dbReference type="GeneID" id="87961291"/>
<evidence type="ECO:0000256" key="1">
    <source>
        <dbReference type="SAM" id="MobiDB-lite"/>
    </source>
</evidence>
<reference evidence="2 3" key="1">
    <citation type="journal article" date="2023" name="bioRxiv">
        <title>High-quality genome assemblies of four members of thePodospora anserinaspecies complex.</title>
        <authorList>
            <person name="Ament-Velasquez S.L."/>
            <person name="Vogan A.A."/>
            <person name="Wallerman O."/>
            <person name="Hartmann F."/>
            <person name="Gautier V."/>
            <person name="Silar P."/>
            <person name="Giraud T."/>
            <person name="Johannesson H."/>
        </authorList>
    </citation>
    <scope>NUCLEOTIDE SEQUENCE [LARGE SCALE GENOMIC DNA]</scope>
    <source>
        <strain evidence="2 3">CBS 124.78</strain>
    </source>
</reference>
<evidence type="ECO:0000313" key="3">
    <source>
        <dbReference type="Proteomes" id="UP001323617"/>
    </source>
</evidence>
<protein>
    <submittedName>
        <fullName evidence="2">Uncharacterized protein</fullName>
    </submittedName>
</protein>
<proteinExistence type="predicted"/>
<evidence type="ECO:0000313" key="2">
    <source>
        <dbReference type="EMBL" id="KAK4677453.1"/>
    </source>
</evidence>
<gene>
    <name evidence="2" type="ORF">QC764_0070980</name>
</gene>
<feature type="region of interest" description="Disordered" evidence="1">
    <location>
        <begin position="97"/>
        <end position="120"/>
    </location>
</feature>
<dbReference type="RefSeq" id="XP_062800923.1">
    <property type="nucleotide sequence ID" value="XM_062940646.1"/>
</dbReference>
<organism evidence="2 3">
    <name type="scientific">Podospora pseudoanserina</name>
    <dbReference type="NCBI Taxonomy" id="2609844"/>
    <lineage>
        <taxon>Eukaryota</taxon>
        <taxon>Fungi</taxon>
        <taxon>Dikarya</taxon>
        <taxon>Ascomycota</taxon>
        <taxon>Pezizomycotina</taxon>
        <taxon>Sordariomycetes</taxon>
        <taxon>Sordariomycetidae</taxon>
        <taxon>Sordariales</taxon>
        <taxon>Podosporaceae</taxon>
        <taxon>Podospora</taxon>
    </lineage>
</organism>
<keyword evidence="3" id="KW-1185">Reference proteome</keyword>
<dbReference type="Proteomes" id="UP001323617">
    <property type="component" value="Unassembled WGS sequence"/>
</dbReference>
<sequence>MLWLVTIHPNQLSSSPAVQLSQLVAYIPATSTLLLISQPPIPRSILCRPRRAGIGLIALGAAQPRPVPSVTPRLEEVAPHHLFRVLRYRPWTVGKDSGLAGQKEGEVSQPGEGERRVARGEGPPAVVELVVACFGADGYVYQLVEGGVGEGAHRARRSGRGRPTAFLMMSVRREVRMREMARPRRVTWCLWEEAEERRLERQMRMRGRKRAYMKSWAAGGREGQ</sequence>
<accession>A0ABR0IC88</accession>
<dbReference type="EMBL" id="JAFFHC010000004">
    <property type="protein sequence ID" value="KAK4677453.1"/>
    <property type="molecule type" value="Genomic_DNA"/>
</dbReference>
<comment type="caution">
    <text evidence="2">The sequence shown here is derived from an EMBL/GenBank/DDBJ whole genome shotgun (WGS) entry which is preliminary data.</text>
</comment>
<name>A0ABR0IC88_9PEZI</name>